<protein>
    <recommendedName>
        <fullName evidence="3">Helix-turn-helix domain-containing protein</fullName>
    </recommendedName>
</protein>
<sequence>MIKRADSILQGSKEICAYIGRREDTLIKWIQQIGFPASKIGGGIWESDKQSIDAWRRKQVELGVHGVYPGVNDDAEKPATSKNPPAIAQARRAGKKKR</sequence>
<organism evidence="2">
    <name type="scientific">marine sediment metagenome</name>
    <dbReference type="NCBI Taxonomy" id="412755"/>
    <lineage>
        <taxon>unclassified sequences</taxon>
        <taxon>metagenomes</taxon>
        <taxon>ecological metagenomes</taxon>
    </lineage>
</organism>
<name>A0A0F9P542_9ZZZZ</name>
<proteinExistence type="predicted"/>
<evidence type="ECO:0008006" key="3">
    <source>
        <dbReference type="Google" id="ProtNLM"/>
    </source>
</evidence>
<feature type="region of interest" description="Disordered" evidence="1">
    <location>
        <begin position="71"/>
        <end position="98"/>
    </location>
</feature>
<dbReference type="AlphaFoldDB" id="A0A0F9P542"/>
<dbReference type="EMBL" id="LAZR01003325">
    <property type="protein sequence ID" value="KKN19532.1"/>
    <property type="molecule type" value="Genomic_DNA"/>
</dbReference>
<gene>
    <name evidence="2" type="ORF">LCGC14_0944670</name>
</gene>
<evidence type="ECO:0000256" key="1">
    <source>
        <dbReference type="SAM" id="MobiDB-lite"/>
    </source>
</evidence>
<accession>A0A0F9P542</accession>
<reference evidence="2" key="1">
    <citation type="journal article" date="2015" name="Nature">
        <title>Complex archaea that bridge the gap between prokaryotes and eukaryotes.</title>
        <authorList>
            <person name="Spang A."/>
            <person name="Saw J.H."/>
            <person name="Jorgensen S.L."/>
            <person name="Zaremba-Niedzwiedzka K."/>
            <person name="Martijn J."/>
            <person name="Lind A.E."/>
            <person name="van Eijk R."/>
            <person name="Schleper C."/>
            <person name="Guy L."/>
            <person name="Ettema T.J."/>
        </authorList>
    </citation>
    <scope>NUCLEOTIDE SEQUENCE</scope>
</reference>
<comment type="caution">
    <text evidence="2">The sequence shown here is derived from an EMBL/GenBank/DDBJ whole genome shotgun (WGS) entry which is preliminary data.</text>
</comment>
<evidence type="ECO:0000313" key="2">
    <source>
        <dbReference type="EMBL" id="KKN19532.1"/>
    </source>
</evidence>